<keyword evidence="3" id="KW-1185">Reference proteome</keyword>
<evidence type="ECO:0000256" key="1">
    <source>
        <dbReference type="SAM" id="MobiDB-lite"/>
    </source>
</evidence>
<organism evidence="2 3">
    <name type="scientific">Penicillium argentinense</name>
    <dbReference type="NCBI Taxonomy" id="1131581"/>
    <lineage>
        <taxon>Eukaryota</taxon>
        <taxon>Fungi</taxon>
        <taxon>Dikarya</taxon>
        <taxon>Ascomycota</taxon>
        <taxon>Pezizomycotina</taxon>
        <taxon>Eurotiomycetes</taxon>
        <taxon>Eurotiomycetidae</taxon>
        <taxon>Eurotiales</taxon>
        <taxon>Aspergillaceae</taxon>
        <taxon>Penicillium</taxon>
    </lineage>
</organism>
<proteinExistence type="predicted"/>
<dbReference type="GeneID" id="81360591"/>
<evidence type="ECO:0000313" key="2">
    <source>
        <dbReference type="EMBL" id="KAJ5090437.1"/>
    </source>
</evidence>
<feature type="region of interest" description="Disordered" evidence="1">
    <location>
        <begin position="1"/>
        <end position="30"/>
    </location>
</feature>
<comment type="caution">
    <text evidence="2">The sequence shown here is derived from an EMBL/GenBank/DDBJ whole genome shotgun (WGS) entry which is preliminary data.</text>
</comment>
<gene>
    <name evidence="2" type="ORF">N7532_009121</name>
</gene>
<name>A0A9W9K364_9EURO</name>
<evidence type="ECO:0008006" key="4">
    <source>
        <dbReference type="Google" id="ProtNLM"/>
    </source>
</evidence>
<feature type="region of interest" description="Disordered" evidence="1">
    <location>
        <begin position="66"/>
        <end position="85"/>
    </location>
</feature>
<dbReference type="Proteomes" id="UP001149074">
    <property type="component" value="Unassembled WGS sequence"/>
</dbReference>
<dbReference type="PANTHER" id="PTHR37540:SF5">
    <property type="entry name" value="TRANSCRIPTION FACTOR DOMAIN-CONTAINING PROTEIN"/>
    <property type="match status" value="1"/>
</dbReference>
<evidence type="ECO:0000313" key="3">
    <source>
        <dbReference type="Proteomes" id="UP001149074"/>
    </source>
</evidence>
<dbReference type="AlphaFoldDB" id="A0A9W9K364"/>
<accession>A0A9W9K364</accession>
<sequence length="591" mass="66079">MDQLQPFILGARPSPSDSTQPAAPLDRPSFTFIDHDDDLSSKRIKDVNARKAIRSHVMRDVRRRERLAGLKRTSRRENRGQPVNVKAPCKVLDESESQEEDRRLVFRGTSQHATPSSIFRTEYGGDIVAKYRRGRPTRWSAGYPLSSHLNPNPRSLPTSWFFDPFCTLPGTNELPAMVAHLVYYWKTVFVPVTFPNELKGQDTKEVELMVRSSFSDTGSFFGLMSMCAAHRAALAADRLKSLPITRRAVQTGNDPDYCIMKAKCIREMNSKVRDPKQALSNEAFDTIVNLLTGSLIAGLFDEARIHLTGLRRMVELRGGITDESIRSASMLAAIITADVKAASGLLVKPVFPLTWDAQPIPSEIQQRIRPPASSPLHQIGSGFFANTLLSPPLIRILNVIRDVIFYGITNTTPPSPRHSPDHHFFRVLNCESEHQLLSYIYCGDSTEIGSDIPKLELHPIEAVTRVATICFLNNFLIVSPASSGLGRALTKHLAKAISNCKLSTLLHLPQENFGLFAWALFIGARGSTGQAERPWFVERLARVAMICGWQTWEQLSRILSDYFFIPATQGEDWQSIWDEAMSGFVISSDES</sequence>
<dbReference type="OrthoDB" id="3469225at2759"/>
<dbReference type="Pfam" id="PF11951">
    <property type="entry name" value="Fungal_trans_2"/>
    <property type="match status" value="1"/>
</dbReference>
<protein>
    <recommendedName>
        <fullName evidence="4">Tachykinin family protein</fullName>
    </recommendedName>
</protein>
<dbReference type="EMBL" id="JAPQKI010000009">
    <property type="protein sequence ID" value="KAJ5090437.1"/>
    <property type="molecule type" value="Genomic_DNA"/>
</dbReference>
<dbReference type="PANTHER" id="PTHR37540">
    <property type="entry name" value="TRANSCRIPTION FACTOR (ACR-2), PUTATIVE-RELATED-RELATED"/>
    <property type="match status" value="1"/>
</dbReference>
<reference evidence="2" key="1">
    <citation type="submission" date="2022-11" db="EMBL/GenBank/DDBJ databases">
        <authorList>
            <person name="Petersen C."/>
        </authorList>
    </citation>
    <scope>NUCLEOTIDE SEQUENCE</scope>
    <source>
        <strain evidence="2">IBT 30761</strain>
    </source>
</reference>
<dbReference type="InterPro" id="IPR021858">
    <property type="entry name" value="Fun_TF"/>
</dbReference>
<dbReference type="RefSeq" id="XP_056472418.1">
    <property type="nucleotide sequence ID" value="XM_056621612.1"/>
</dbReference>
<reference evidence="2" key="2">
    <citation type="journal article" date="2023" name="IMA Fungus">
        <title>Comparative genomic study of the Penicillium genus elucidates a diverse pangenome and 15 lateral gene transfer events.</title>
        <authorList>
            <person name="Petersen C."/>
            <person name="Sorensen T."/>
            <person name="Nielsen M.R."/>
            <person name="Sondergaard T.E."/>
            <person name="Sorensen J.L."/>
            <person name="Fitzpatrick D.A."/>
            <person name="Frisvad J.C."/>
            <person name="Nielsen K.L."/>
        </authorList>
    </citation>
    <scope>NUCLEOTIDE SEQUENCE</scope>
    <source>
        <strain evidence="2">IBT 30761</strain>
    </source>
</reference>